<gene>
    <name evidence="1" type="ORF">CHS0354_033667</name>
</gene>
<dbReference type="AlphaFoldDB" id="A0AAE0VNA2"/>
<evidence type="ECO:0000313" key="1">
    <source>
        <dbReference type="EMBL" id="KAK3583891.1"/>
    </source>
</evidence>
<reference evidence="1" key="3">
    <citation type="submission" date="2023-05" db="EMBL/GenBank/DDBJ databases">
        <authorList>
            <person name="Smith C.H."/>
        </authorList>
    </citation>
    <scope>NUCLEOTIDE SEQUENCE</scope>
    <source>
        <strain evidence="1">CHS0354</strain>
        <tissue evidence="1">Mantle</tissue>
    </source>
</reference>
<accession>A0AAE0VNA2</accession>
<keyword evidence="2" id="KW-1185">Reference proteome</keyword>
<sequence>MAEDKTFAPFTTITLLGYELNSVRMEISEVSCASHDMVDNQGLEQKELTTHDPVQYADNQGLEKKERTTHDLFSMQTIKAWNRKN</sequence>
<dbReference type="EMBL" id="JAEAOA010001970">
    <property type="protein sequence ID" value="KAK3583891.1"/>
    <property type="molecule type" value="Genomic_DNA"/>
</dbReference>
<comment type="caution">
    <text evidence="1">The sequence shown here is derived from an EMBL/GenBank/DDBJ whole genome shotgun (WGS) entry which is preliminary data.</text>
</comment>
<reference evidence="1" key="1">
    <citation type="journal article" date="2021" name="Genome Biol. Evol.">
        <title>A High-Quality Reference Genome for a Parasitic Bivalve with Doubly Uniparental Inheritance (Bivalvia: Unionida).</title>
        <authorList>
            <person name="Smith C.H."/>
        </authorList>
    </citation>
    <scope>NUCLEOTIDE SEQUENCE</scope>
    <source>
        <strain evidence="1">CHS0354</strain>
    </source>
</reference>
<protein>
    <submittedName>
        <fullName evidence="1">Uncharacterized protein</fullName>
    </submittedName>
</protein>
<name>A0AAE0VNA2_9BIVA</name>
<dbReference type="Proteomes" id="UP001195483">
    <property type="component" value="Unassembled WGS sequence"/>
</dbReference>
<proteinExistence type="predicted"/>
<organism evidence="1 2">
    <name type="scientific">Potamilus streckersoni</name>
    <dbReference type="NCBI Taxonomy" id="2493646"/>
    <lineage>
        <taxon>Eukaryota</taxon>
        <taxon>Metazoa</taxon>
        <taxon>Spiralia</taxon>
        <taxon>Lophotrochozoa</taxon>
        <taxon>Mollusca</taxon>
        <taxon>Bivalvia</taxon>
        <taxon>Autobranchia</taxon>
        <taxon>Heteroconchia</taxon>
        <taxon>Palaeoheterodonta</taxon>
        <taxon>Unionida</taxon>
        <taxon>Unionoidea</taxon>
        <taxon>Unionidae</taxon>
        <taxon>Ambleminae</taxon>
        <taxon>Lampsilini</taxon>
        <taxon>Potamilus</taxon>
    </lineage>
</organism>
<evidence type="ECO:0000313" key="2">
    <source>
        <dbReference type="Proteomes" id="UP001195483"/>
    </source>
</evidence>
<reference evidence="1" key="2">
    <citation type="journal article" date="2021" name="Genome Biol. Evol.">
        <title>Developing a high-quality reference genome for a parasitic bivalve with doubly uniparental inheritance (Bivalvia: Unionida).</title>
        <authorList>
            <person name="Smith C.H."/>
        </authorList>
    </citation>
    <scope>NUCLEOTIDE SEQUENCE</scope>
    <source>
        <strain evidence="1">CHS0354</strain>
        <tissue evidence="1">Mantle</tissue>
    </source>
</reference>